<dbReference type="PANTHER" id="PTHR21367">
    <property type="entry name" value="ARGININE-TRNA-PROTEIN TRANSFERASE 1"/>
    <property type="match status" value="1"/>
</dbReference>
<accession>A0AAV8W9T9</accession>
<evidence type="ECO:0000256" key="1">
    <source>
        <dbReference type="ARBA" id="ARBA00009991"/>
    </source>
</evidence>
<dbReference type="InterPro" id="IPR007471">
    <property type="entry name" value="N-end_Aminoacyl_Trfase_N"/>
</dbReference>
<keyword evidence="3 5" id="KW-0833">Ubl conjugation pathway</keyword>
<organism evidence="8 9">
    <name type="scientific">Exocentrus adspersus</name>
    <dbReference type="NCBI Taxonomy" id="1586481"/>
    <lineage>
        <taxon>Eukaryota</taxon>
        <taxon>Metazoa</taxon>
        <taxon>Ecdysozoa</taxon>
        <taxon>Arthropoda</taxon>
        <taxon>Hexapoda</taxon>
        <taxon>Insecta</taxon>
        <taxon>Pterygota</taxon>
        <taxon>Neoptera</taxon>
        <taxon>Endopterygota</taxon>
        <taxon>Coleoptera</taxon>
        <taxon>Polyphaga</taxon>
        <taxon>Cucujiformia</taxon>
        <taxon>Chrysomeloidea</taxon>
        <taxon>Cerambycidae</taxon>
        <taxon>Lamiinae</taxon>
        <taxon>Acanthocinini</taxon>
        <taxon>Exocentrus</taxon>
    </lineage>
</organism>
<evidence type="ECO:0000313" key="8">
    <source>
        <dbReference type="EMBL" id="KAJ8923364.1"/>
    </source>
</evidence>
<name>A0AAV8W9T9_9CUCU</name>
<dbReference type="EC" id="2.3.2.8" evidence="5"/>
<comment type="caution">
    <text evidence="8">The sequence shown here is derived from an EMBL/GenBank/DDBJ whole genome shotgun (WGS) entry which is preliminary data.</text>
</comment>
<dbReference type="PANTHER" id="PTHR21367:SF1">
    <property type="entry name" value="ARGINYL-TRNA--PROTEIN TRANSFERASE 1"/>
    <property type="match status" value="1"/>
</dbReference>
<protein>
    <recommendedName>
        <fullName evidence="5">Arginyl-tRNA--protein transferase 1</fullName>
        <shortName evidence="5">Arginyltransferase 1</shortName>
        <shortName evidence="5">R-transferase 1</shortName>
        <ecNumber evidence="5">2.3.2.8</ecNumber>
    </recommendedName>
    <alternativeName>
        <fullName evidence="5">Arginine-tRNA--protein transferase 1</fullName>
    </alternativeName>
</protein>
<dbReference type="InterPro" id="IPR017137">
    <property type="entry name" value="Arg-tRNA-P_Trfase_1_euk"/>
</dbReference>
<evidence type="ECO:0000256" key="5">
    <source>
        <dbReference type="PIRNR" id="PIRNR037207"/>
    </source>
</evidence>
<dbReference type="PIRSF" id="PIRSF037207">
    <property type="entry name" value="ATE1_euk"/>
    <property type="match status" value="1"/>
</dbReference>
<evidence type="ECO:0000256" key="4">
    <source>
        <dbReference type="ARBA" id="ARBA00023315"/>
    </source>
</evidence>
<evidence type="ECO:0000259" key="6">
    <source>
        <dbReference type="Pfam" id="PF04376"/>
    </source>
</evidence>
<comment type="similarity">
    <text evidence="1 5">Belongs to the R-transferase family.</text>
</comment>
<feature type="domain" description="N-end aminoacyl transferase N-terminal" evidence="6">
    <location>
        <begin position="15"/>
        <end position="86"/>
    </location>
</feature>
<dbReference type="InterPro" id="IPR016181">
    <property type="entry name" value="Acyl_CoA_acyltransferase"/>
</dbReference>
<dbReference type="EMBL" id="JANEYG010000005">
    <property type="protein sequence ID" value="KAJ8923364.1"/>
    <property type="molecule type" value="Genomic_DNA"/>
</dbReference>
<keyword evidence="2 5" id="KW-0808">Transferase</keyword>
<evidence type="ECO:0000259" key="7">
    <source>
        <dbReference type="Pfam" id="PF04377"/>
    </source>
</evidence>
<proteinExistence type="inferred from homology"/>
<evidence type="ECO:0000256" key="3">
    <source>
        <dbReference type="ARBA" id="ARBA00022786"/>
    </source>
</evidence>
<reference evidence="8 9" key="1">
    <citation type="journal article" date="2023" name="Insect Mol. Biol.">
        <title>Genome sequencing provides insights into the evolution of gene families encoding plant cell wall-degrading enzymes in longhorned beetles.</title>
        <authorList>
            <person name="Shin N.R."/>
            <person name="Okamura Y."/>
            <person name="Kirsch R."/>
            <person name="Pauchet Y."/>
        </authorList>
    </citation>
    <scope>NUCLEOTIDE SEQUENCE [LARGE SCALE GENOMIC DNA]</scope>
    <source>
        <strain evidence="8">EAD_L_NR</strain>
    </source>
</reference>
<gene>
    <name evidence="8" type="ORF">NQ315_001922</name>
</gene>
<dbReference type="AlphaFoldDB" id="A0AAV8W9T9"/>
<dbReference type="GO" id="GO:0004057">
    <property type="term" value="F:arginyl-tRNA--protein transferase activity"/>
    <property type="evidence" value="ECO:0007669"/>
    <property type="project" value="UniProtKB-EC"/>
</dbReference>
<keyword evidence="4 5" id="KW-0012">Acyltransferase</keyword>
<evidence type="ECO:0000313" key="9">
    <source>
        <dbReference type="Proteomes" id="UP001159042"/>
    </source>
</evidence>
<dbReference type="InterPro" id="IPR030700">
    <property type="entry name" value="N-end_Aminoacyl_Trfase"/>
</dbReference>
<dbReference type="GO" id="GO:0005737">
    <property type="term" value="C:cytoplasm"/>
    <property type="evidence" value="ECO:0007669"/>
    <property type="project" value="TreeGrafter"/>
</dbReference>
<dbReference type="Proteomes" id="UP001159042">
    <property type="component" value="Unassembled WGS sequence"/>
</dbReference>
<comment type="catalytic activity">
    <reaction evidence="5">
        <text>an N-terminal L-alpha-aminoacyl-[protein] + L-arginyl-tRNA(Arg) = an N-terminal L-arginyl-L-aminoacyl-[protein] + tRNA(Arg) + H(+)</text>
        <dbReference type="Rhea" id="RHEA:10208"/>
        <dbReference type="Rhea" id="RHEA-COMP:9658"/>
        <dbReference type="Rhea" id="RHEA-COMP:9673"/>
        <dbReference type="Rhea" id="RHEA-COMP:10636"/>
        <dbReference type="Rhea" id="RHEA-COMP:10638"/>
        <dbReference type="ChEBI" id="CHEBI:15378"/>
        <dbReference type="ChEBI" id="CHEBI:78442"/>
        <dbReference type="ChEBI" id="CHEBI:78513"/>
        <dbReference type="ChEBI" id="CHEBI:78597"/>
        <dbReference type="ChEBI" id="CHEBI:83562"/>
        <dbReference type="EC" id="2.3.2.8"/>
    </reaction>
</comment>
<dbReference type="SUPFAM" id="SSF55729">
    <property type="entry name" value="Acyl-CoA N-acyltransferases (Nat)"/>
    <property type="match status" value="1"/>
</dbReference>
<sequence>MDVSVAYWYPDTEKHKCGYCKNEFGSISNGMWTDTLTVEDYQNLIDRGWRRSGKYCYKPIMQETCCPQYTIKCDILNFSLSKSQKKVIKKFNKFLEDGVLNKNEATAETHRNDEQDNPEVIIKDRPNVNFSRIDTSQVEMNKPQVDIKGFIKDQICDKTIRIAQESTCDPSSSNSTLQRKYDLKNTYREGVGADTSKPPCKKAKLLRFERKKEKLGKCGLSLGKKDPVQFGKSIEQLMEEVSNDSSCKLRLEFIPTSEPGDEWDQVKEVEFELYKKYQMIVHNDPPTKLSMKSFHRFLVNSPLKITLTRMSRDHEYFADSAKLYEKYQTAIHNESAEDNSPDQFHSFLVQTPLEPVDFPDGIDGPGFGSFHQQYWLDDKLVAVGVIDILPRCVSSVYFFYDPDYRSLTLGTYGCLREVQFTRSLHRKIPELSSYYMGFYIHSCQKMRYKGKLAPSLLLCPETYHWIPIEKCLPKLEASKYSRLEEDIDAVDENFPATKDIDEMKIIYNYQLTYFKQYKRYRIEEQSLFTEIGTLIGKKCIKTIVFCVQ</sequence>
<feature type="domain" description="N-end rule aminoacyl transferase C-terminal" evidence="7">
    <location>
        <begin position="321"/>
        <end position="459"/>
    </location>
</feature>
<keyword evidence="9" id="KW-1185">Reference proteome</keyword>
<comment type="function">
    <text evidence="5">Involved in the post-translational conjugation of arginine to the N-terminal aspartate or glutamate of a protein. This arginylation is required for degradation of the protein via the ubiquitin pathway.</text>
</comment>
<dbReference type="InterPro" id="IPR007472">
    <property type="entry name" value="N-end_Aminoacyl_Trfase_C"/>
</dbReference>
<dbReference type="Pfam" id="PF04376">
    <property type="entry name" value="ATE_N"/>
    <property type="match status" value="1"/>
</dbReference>
<dbReference type="Pfam" id="PF04377">
    <property type="entry name" value="ATE_C"/>
    <property type="match status" value="1"/>
</dbReference>
<evidence type="ECO:0000256" key="2">
    <source>
        <dbReference type="ARBA" id="ARBA00022679"/>
    </source>
</evidence>